<comment type="subunit">
    <text evidence="3">Homohexamer.</text>
</comment>
<dbReference type="OrthoDB" id="9799751at2"/>
<dbReference type="NCBIfam" id="NF001602">
    <property type="entry name" value="PRK00395.1"/>
    <property type="match status" value="1"/>
</dbReference>
<keyword evidence="2 3" id="KW-0346">Stress response</keyword>
<protein>
    <recommendedName>
        <fullName evidence="3">RNA-binding protein Hfq</fullName>
    </recommendedName>
</protein>
<dbReference type="SUPFAM" id="SSF50182">
    <property type="entry name" value="Sm-like ribonucleoproteins"/>
    <property type="match status" value="1"/>
</dbReference>
<dbReference type="Proteomes" id="UP000236655">
    <property type="component" value="Chromosome"/>
</dbReference>
<accession>A0A2I7N691</accession>
<dbReference type="HAMAP" id="MF_00436">
    <property type="entry name" value="Hfq"/>
    <property type="match status" value="1"/>
</dbReference>
<comment type="function">
    <text evidence="3">RNA chaperone that binds small regulatory RNA (sRNAs) and mRNAs to facilitate mRNA translational regulation in response to envelope stress, environmental stress and changes in metabolite concentrations. Also binds with high specificity to tRNAs.</text>
</comment>
<dbReference type="PANTHER" id="PTHR34772">
    <property type="entry name" value="RNA-BINDING PROTEIN HFQ"/>
    <property type="match status" value="1"/>
</dbReference>
<evidence type="ECO:0000313" key="6">
    <source>
        <dbReference type="Proteomes" id="UP000236655"/>
    </source>
</evidence>
<dbReference type="PANTHER" id="PTHR34772:SF1">
    <property type="entry name" value="RNA-BINDING PROTEIN HFQ"/>
    <property type="match status" value="1"/>
</dbReference>
<dbReference type="GO" id="GO:0003723">
    <property type="term" value="F:RNA binding"/>
    <property type="evidence" value="ECO:0007669"/>
    <property type="project" value="UniProtKB-UniRule"/>
</dbReference>
<dbReference type="GO" id="GO:0005829">
    <property type="term" value="C:cytosol"/>
    <property type="evidence" value="ECO:0007669"/>
    <property type="project" value="TreeGrafter"/>
</dbReference>
<dbReference type="GO" id="GO:0045974">
    <property type="term" value="P:regulation of translation, ncRNA-mediated"/>
    <property type="evidence" value="ECO:0007669"/>
    <property type="project" value="TreeGrafter"/>
</dbReference>
<dbReference type="CDD" id="cd01716">
    <property type="entry name" value="Hfq"/>
    <property type="match status" value="1"/>
</dbReference>
<keyword evidence="6" id="KW-1185">Reference proteome</keyword>
<dbReference type="EMBL" id="CP024847">
    <property type="protein sequence ID" value="AUR51735.1"/>
    <property type="molecule type" value="Genomic_DNA"/>
</dbReference>
<dbReference type="InterPro" id="IPR047575">
    <property type="entry name" value="Sm"/>
</dbReference>
<dbReference type="InterPro" id="IPR005001">
    <property type="entry name" value="Hfq"/>
</dbReference>
<proteinExistence type="inferred from homology"/>
<gene>
    <name evidence="3" type="primary">hfq</name>
    <name evidence="5" type="ORF">CUN60_05305</name>
</gene>
<dbReference type="Pfam" id="PF17209">
    <property type="entry name" value="Hfq"/>
    <property type="match status" value="1"/>
</dbReference>
<sequence>MSKQSINLQDPYLNSLRKEQIKVSIYLINGIKLTGIVSSFDQYVVVLRDNESTVNQLIYKHAISTIVPSRPFHNNSFDVEAAK</sequence>
<dbReference type="GO" id="GO:0043487">
    <property type="term" value="P:regulation of RNA stability"/>
    <property type="evidence" value="ECO:0007669"/>
    <property type="project" value="TreeGrafter"/>
</dbReference>
<dbReference type="GO" id="GO:0006355">
    <property type="term" value="P:regulation of DNA-templated transcription"/>
    <property type="evidence" value="ECO:0007669"/>
    <property type="project" value="InterPro"/>
</dbReference>
<keyword evidence="1 3" id="KW-0694">RNA-binding</keyword>
<evidence type="ECO:0000256" key="2">
    <source>
        <dbReference type="ARBA" id="ARBA00023016"/>
    </source>
</evidence>
<evidence type="ECO:0000313" key="5">
    <source>
        <dbReference type="EMBL" id="AUR51735.1"/>
    </source>
</evidence>
<organism evidence="5 6">
    <name type="scientific">Aquella oligotrophica</name>
    <dbReference type="NCBI Taxonomy" id="2067065"/>
    <lineage>
        <taxon>Bacteria</taxon>
        <taxon>Pseudomonadati</taxon>
        <taxon>Pseudomonadota</taxon>
        <taxon>Betaproteobacteria</taxon>
        <taxon>Neisseriales</taxon>
        <taxon>Neisseriaceae</taxon>
        <taxon>Aquella</taxon>
    </lineage>
</organism>
<evidence type="ECO:0000259" key="4">
    <source>
        <dbReference type="PROSITE" id="PS52002"/>
    </source>
</evidence>
<feature type="domain" description="Sm" evidence="4">
    <location>
        <begin position="10"/>
        <end position="72"/>
    </location>
</feature>
<dbReference type="PROSITE" id="PS52002">
    <property type="entry name" value="SM"/>
    <property type="match status" value="1"/>
</dbReference>
<evidence type="ECO:0000256" key="3">
    <source>
        <dbReference type="HAMAP-Rule" id="MF_00436"/>
    </source>
</evidence>
<dbReference type="InterPro" id="IPR010920">
    <property type="entry name" value="LSM_dom_sf"/>
</dbReference>
<reference evidence="6" key="1">
    <citation type="submission" date="2017-11" db="EMBL/GenBank/DDBJ databases">
        <authorList>
            <person name="Chan K.G."/>
            <person name="Lee L.S."/>
        </authorList>
    </citation>
    <scope>NUCLEOTIDE SEQUENCE [LARGE SCALE GENOMIC DNA]</scope>
    <source>
        <strain evidence="6">DSM 100970</strain>
    </source>
</reference>
<name>A0A2I7N691_9NEIS</name>
<dbReference type="NCBIfam" id="TIGR02383">
    <property type="entry name" value="Hfq"/>
    <property type="match status" value="1"/>
</dbReference>
<dbReference type="AlphaFoldDB" id="A0A2I7N691"/>
<dbReference type="RefSeq" id="WP_102951034.1">
    <property type="nucleotide sequence ID" value="NZ_CP024847.1"/>
</dbReference>
<evidence type="ECO:0000256" key="1">
    <source>
        <dbReference type="ARBA" id="ARBA00022884"/>
    </source>
</evidence>
<dbReference type="Gene3D" id="2.30.30.100">
    <property type="match status" value="1"/>
</dbReference>
<dbReference type="KEGG" id="nba:CUN60_05305"/>
<comment type="similarity">
    <text evidence="3">Belongs to the Hfq family.</text>
</comment>